<organism evidence="16 17">
    <name type="scientific">Polypedilum vanderplanki</name>
    <name type="common">Sleeping chironomid midge</name>
    <dbReference type="NCBI Taxonomy" id="319348"/>
    <lineage>
        <taxon>Eukaryota</taxon>
        <taxon>Metazoa</taxon>
        <taxon>Ecdysozoa</taxon>
        <taxon>Arthropoda</taxon>
        <taxon>Hexapoda</taxon>
        <taxon>Insecta</taxon>
        <taxon>Pterygota</taxon>
        <taxon>Neoptera</taxon>
        <taxon>Endopterygota</taxon>
        <taxon>Diptera</taxon>
        <taxon>Nematocera</taxon>
        <taxon>Chironomoidea</taxon>
        <taxon>Chironomidae</taxon>
        <taxon>Chironominae</taxon>
        <taxon>Polypedilum</taxon>
        <taxon>Polypedilum</taxon>
    </lineage>
</organism>
<evidence type="ECO:0000256" key="1">
    <source>
        <dbReference type="ARBA" id="ARBA00004651"/>
    </source>
</evidence>
<keyword evidence="9" id="KW-0407">Ion channel</keyword>
<evidence type="ECO:0000259" key="13">
    <source>
        <dbReference type="Pfam" id="PF23188"/>
    </source>
</evidence>
<dbReference type="EMBL" id="JADBJN010000002">
    <property type="protein sequence ID" value="KAG5676025.1"/>
    <property type="molecule type" value="Genomic_DNA"/>
</dbReference>
<feature type="domain" description="Piezo TM1-24" evidence="14">
    <location>
        <begin position="132"/>
        <end position="606"/>
    </location>
</feature>
<dbReference type="Proteomes" id="UP001107558">
    <property type="component" value="Chromosome 2"/>
</dbReference>
<feature type="domain" description="Piezo transmembrane helical unit" evidence="13">
    <location>
        <begin position="1335"/>
        <end position="1448"/>
    </location>
</feature>
<name>A0A9J6C1F7_POLVA</name>
<feature type="transmembrane region" description="Helical" evidence="10">
    <location>
        <begin position="694"/>
        <end position="716"/>
    </location>
</feature>
<sequence length="2202" mass="258358">MITISFCCLIGFLNFIICTSIIFKPLSFSTIFLIFVFVSPYFNSNDTLKKFGFNSLLTLSIANLILQVLYQLINLFPINDKISNVLETIGFLNFSTSSFIDIGLAIIPELTILLCTFIVKKFEKKQDKTTDQSECVILKRFGIALSISSLCISGIIMPSAFNVIFYISFLIYITLLGCNQKLGRKFAFSLKILSILIVVQMLALVVYQLNFSKAIISSNSNEAKFFGMHIIQQFSNHTNMSFDRLMYEFKCFLHPIVLTSTYFIITCTSIFFSQYSKIKLNEDEEWQIDEEESKILDIETNINEKSVFSFKSMFQERKSSIYIKISCKKFVMSAFNYMYDNSFIITILSMMIWSILFHSWLGFIFLLTSNIIFVLSNKRRKIIRFSSLIIVYALFLIAINYVFGIDFDYMQTVKRNFQDIALTDYEKKYPIFSLLIKSILVVPFFITLRQKFIEKDSNDANKSKGLNDNKSSSKFHTMMSNTLKKSLIFVWMWVIAFILFILALYGDNDMTLSRLINMGFFLTYVLLFQLSYTLWKNTMYIFWMMLISYAQIYLTLIYVYQFEDIPKLPDALGIRKYDTTELFLKLFSFTLITILTGIQLNYFHKRLQKYLSESSGDPKSKISHFKKNETFHTLEIIVKQFLVFLNIHSFELYFIISFWITSKNLQIINVLIMILLAIGTISKLQKIKLLIIKIITIISMSYIFGIVLIDFTMPYIRYTFLYKRIETNCYETIENRDITAVTFEFKSFGDWFKVGDHEANVGKIETQMTLVILSTFLFALKYYQTLTRKEKHGHLVFNVTKENSEKSLKNFFKYLIDNGFAIYGIELTLFVFAIVISIRTDLVSLFYIPFFVLLIFKNRCELKNYWIVFAHILTISIILQCIALGFSTIMKPCYINKRNFELDLGTNIISRIFYNNLAYLNSASYIMIYDFLLLVIMCSQIPFCYDESTNENQCESSHQVKTFKKYLCKSHLWITLLIIFIISTYKVDLFSLGYVTISFAFLWQGTDFYLKSIKDIIKWWNFILIFNILDLILKVITQVIGCFFGKEIITELCKFLKLLEIPCFIELNHTCKNTKYELNDLFHILIFLLILIQKRVFLCDYFKNIVFDTYATILLSSRGAEIIECIRTNEVKDAVLLEKQTFYAIKKKMEVIKRIGERNKISKVLNHDLAIRSGDYYMFKEDLIDDLKHPSDASLFIHSTANLSRSSDMTSYEEDIISEKSKEKIQKERNKTIKEIALFSLQKILIKLHQASKKYLLITLNLDEEIKKLKAAVETHSSIEIVKKKMLEIQNDFEISKNHSDNCSDLEKASVFYKEFGEPPLTFYGFMNVLFLFIISHTDLLVFLMIFINHVMSANVLSLVLPLLLFIWGTLTFPRPSNIFWILVIAYTQIVILLKCLTKFTALWCNKNDSLCQLIGFNMEKYFVTFDLLLLLALFIHRAVLKKFGVWKSQDQFEFNEGTFILEKKDVRTRNLIKQEILEKKRENEKFYKEILTNGDAQESQNQLLKEDSETKIIYRHVLDKDNMIRELNKDKNELLTANEDIFKDEDGTQIFLLRQDDICLKLHSIDSSEEERNFSIDKCITVENTSEDVADFLPAIIFKSFKQHLSDFFNIITKLLPKHRTTPRKPVDVYFYMFLCCFTNFFVMLFGFSKFALQDSDQRYDDDERSILNFIEENKVPSSLLVLLMIQFMIIIIDRIIYVRKNMLAKIIFHFIIILTTHIWLFFILPTATTKSFNSTLPPMIFYAIQFAYILISAYQIRSGYPKRISGNFLMKKYNLIHVTCFRIFLLIPFLFELRTLIDWTFTPTSLTLAEWVRVETIYNNAYDIKCRRYMYKDIPRGIKKSWISKALFGGVLIFVIIFIIWLPMLFYAYTHSLGESTVPKIFSMEVKIKNVEPIYQIKLRADNMHRFNAEEIKIIKHIYAKNPQATSFLSDFNEGDITLLQMSVSSSSVWKISPPSLNKLLSDFEGKENENINFFYEISQIGYLKDKQAILKFEHKFTKDEKLIMVDVLKRNSTIILKNIFPKFLYVANTGKVNVVRKIHRLDKHFLRNLKISLIEGKNEWGMTDLWWNIEEICEDELYTKILKPLEIHDCKKYINFFIFNEKTFPSQLSRMAVTGILGLYVSTVVLVSRFIRNTVISSGNIAIIIEELPNVDKILHLCKNIYMVREAQEFTLEEDLVAKLLFLFRSPETLIKITRHKEL</sequence>
<keyword evidence="3" id="KW-0813">Transport</keyword>
<evidence type="ECO:0000256" key="4">
    <source>
        <dbReference type="ARBA" id="ARBA00022475"/>
    </source>
</evidence>
<evidence type="ECO:0008006" key="18">
    <source>
        <dbReference type="Google" id="ProtNLM"/>
    </source>
</evidence>
<dbReference type="Pfam" id="PF23188">
    <property type="entry name" value="THU_Piezo1"/>
    <property type="match status" value="1"/>
</dbReference>
<dbReference type="InterPro" id="IPR056770">
    <property type="entry name" value="Piezo_THU9_anchor"/>
</dbReference>
<dbReference type="Pfam" id="PF24871">
    <property type="entry name" value="Piezo_TM1-24"/>
    <property type="match status" value="1"/>
</dbReference>
<feature type="transmembrane region" description="Helical" evidence="10">
    <location>
        <begin position="666"/>
        <end position="682"/>
    </location>
</feature>
<keyword evidence="5 10" id="KW-0812">Transmembrane</keyword>
<evidence type="ECO:0000256" key="9">
    <source>
        <dbReference type="ARBA" id="ARBA00023303"/>
    </source>
</evidence>
<dbReference type="InterPro" id="IPR031334">
    <property type="entry name" value="Piezo_cap_dom"/>
</dbReference>
<evidence type="ECO:0000313" key="16">
    <source>
        <dbReference type="EMBL" id="KAG5676025.1"/>
    </source>
</evidence>
<comment type="caution">
    <text evidence="16">The sequence shown here is derived from an EMBL/GenBank/DDBJ whole genome shotgun (WGS) entry which is preliminary data.</text>
</comment>
<feature type="transmembrane region" description="Helical" evidence="10">
    <location>
        <begin position="487"/>
        <end position="505"/>
    </location>
</feature>
<feature type="transmembrane region" description="Helical" evidence="10">
    <location>
        <begin position="582"/>
        <end position="603"/>
    </location>
</feature>
<feature type="transmembrane region" description="Helical" evidence="10">
    <location>
        <begin position="351"/>
        <end position="375"/>
    </location>
</feature>
<gene>
    <name evidence="16" type="ORF">PVAND_005880</name>
</gene>
<evidence type="ECO:0000256" key="10">
    <source>
        <dbReference type="SAM" id="Phobius"/>
    </source>
</evidence>
<keyword evidence="4" id="KW-1003">Cell membrane</keyword>
<feature type="transmembrane region" description="Helical" evidence="10">
    <location>
        <begin position="1380"/>
        <end position="1402"/>
    </location>
</feature>
<feature type="transmembrane region" description="Helical" evidence="10">
    <location>
        <begin position="842"/>
        <end position="858"/>
    </location>
</feature>
<evidence type="ECO:0000256" key="7">
    <source>
        <dbReference type="ARBA" id="ARBA00023065"/>
    </source>
</evidence>
<feature type="transmembrane region" description="Helical" evidence="10">
    <location>
        <begin position="641"/>
        <end position="660"/>
    </location>
</feature>
<feature type="transmembrane region" description="Helical" evidence="10">
    <location>
        <begin position="98"/>
        <end position="119"/>
    </location>
</feature>
<dbReference type="GO" id="GO:0005886">
    <property type="term" value="C:plasma membrane"/>
    <property type="evidence" value="ECO:0007669"/>
    <property type="project" value="UniProtKB-SubCell"/>
</dbReference>
<accession>A0A9J6C1F7</accession>
<evidence type="ECO:0000256" key="8">
    <source>
        <dbReference type="ARBA" id="ARBA00023136"/>
    </source>
</evidence>
<evidence type="ECO:0000259" key="11">
    <source>
        <dbReference type="Pfam" id="PF12166"/>
    </source>
</evidence>
<feature type="transmembrane region" description="Helical" evidence="10">
    <location>
        <begin position="1422"/>
        <end position="1441"/>
    </location>
</feature>
<protein>
    <recommendedName>
        <fullName evidence="18">Piezo non-specific cation channel R-Ras-binding domain-containing protein</fullName>
    </recommendedName>
</protein>
<feature type="transmembrane region" description="Helical" evidence="10">
    <location>
        <begin position="1354"/>
        <end position="1373"/>
    </location>
</feature>
<comment type="subcellular location">
    <subcellularLocation>
        <location evidence="1">Cell membrane</location>
        <topology evidence="1">Multi-pass membrane protein</topology>
    </subcellularLocation>
</comment>
<feature type="transmembrane region" description="Helical" evidence="10">
    <location>
        <begin position="511"/>
        <end position="528"/>
    </location>
</feature>
<reference evidence="16" key="1">
    <citation type="submission" date="2021-03" db="EMBL/GenBank/DDBJ databases">
        <title>Chromosome level genome of the anhydrobiotic midge Polypedilum vanderplanki.</title>
        <authorList>
            <person name="Yoshida Y."/>
            <person name="Kikawada T."/>
            <person name="Gusev O."/>
        </authorList>
    </citation>
    <scope>NUCLEOTIDE SEQUENCE</scope>
    <source>
        <strain evidence="16">NIAS01</strain>
        <tissue evidence="16">Whole body or cell culture</tissue>
    </source>
</reference>
<feature type="transmembrane region" description="Helical" evidence="10">
    <location>
        <begin position="991"/>
        <end position="1010"/>
    </location>
</feature>
<dbReference type="GO" id="GO:0008381">
    <property type="term" value="F:mechanosensitive monoatomic ion channel activity"/>
    <property type="evidence" value="ECO:0007669"/>
    <property type="project" value="InterPro"/>
</dbReference>
<feature type="transmembrane region" description="Helical" evidence="10">
    <location>
        <begin position="1705"/>
        <end position="1726"/>
    </location>
</feature>
<feature type="transmembrane region" description="Helical" evidence="10">
    <location>
        <begin position="766"/>
        <end position="783"/>
    </location>
</feature>
<evidence type="ECO:0000256" key="2">
    <source>
        <dbReference type="ARBA" id="ARBA00007821"/>
    </source>
</evidence>
<evidence type="ECO:0000259" key="14">
    <source>
        <dbReference type="Pfam" id="PF24871"/>
    </source>
</evidence>
<feature type="transmembrane region" description="Helical" evidence="10">
    <location>
        <begin position="923"/>
        <end position="945"/>
    </location>
</feature>
<proteinExistence type="inferred from homology"/>
<comment type="similarity">
    <text evidence="2">Belongs to the PIEZO (TC 1.A.75) family.</text>
</comment>
<feature type="transmembrane region" description="Helical" evidence="10">
    <location>
        <begin position="252"/>
        <end position="272"/>
    </location>
</feature>
<dbReference type="Pfam" id="PF24874">
    <property type="entry name" value="Piezo_THU9_anchor"/>
    <property type="match status" value="1"/>
</dbReference>
<feature type="domain" description="Piezo THU9 and anchor" evidence="15">
    <location>
        <begin position="1628"/>
        <end position="1870"/>
    </location>
</feature>
<dbReference type="InterPro" id="IPR056768">
    <property type="entry name" value="THU_Piezo"/>
</dbReference>
<keyword evidence="8 10" id="KW-0472">Membrane</keyword>
<feature type="transmembrane region" description="Helical" evidence="10">
    <location>
        <begin position="28"/>
        <end position="44"/>
    </location>
</feature>
<dbReference type="InterPro" id="IPR027272">
    <property type="entry name" value="Piezo"/>
</dbReference>
<keyword evidence="17" id="KW-1185">Reference proteome</keyword>
<feature type="transmembrane region" description="Helical" evidence="10">
    <location>
        <begin position="1630"/>
        <end position="1649"/>
    </location>
</feature>
<dbReference type="PANTHER" id="PTHR47049:SF2">
    <property type="entry name" value="PIEZO-TYPE MECHANOSENSITIVE ION CHANNEL HOMOLOG"/>
    <property type="match status" value="1"/>
</dbReference>
<dbReference type="InterPro" id="IPR056769">
    <property type="entry name" value="Piezo_TM1-24"/>
</dbReference>
<feature type="transmembrane region" description="Helical" evidence="10">
    <location>
        <begin position="966"/>
        <end position="985"/>
    </location>
</feature>
<dbReference type="Pfam" id="PF15917">
    <property type="entry name" value="Piezo_TM25-28"/>
    <property type="match status" value="1"/>
</dbReference>
<feature type="domain" description="Piezo TM25-28" evidence="12">
    <location>
        <begin position="966"/>
        <end position="1229"/>
    </location>
</feature>
<evidence type="ECO:0000259" key="12">
    <source>
        <dbReference type="Pfam" id="PF15917"/>
    </source>
</evidence>
<feature type="transmembrane region" description="Helical" evidence="10">
    <location>
        <begin position="56"/>
        <end position="78"/>
    </location>
</feature>
<feature type="transmembrane region" description="Helical" evidence="10">
    <location>
        <begin position="865"/>
        <end position="890"/>
    </location>
</feature>
<feature type="transmembrane region" description="Helical" evidence="10">
    <location>
        <begin position="1081"/>
        <end position="1098"/>
    </location>
</feature>
<feature type="transmembrane region" description="Helical" evidence="10">
    <location>
        <begin position="1022"/>
        <end position="1046"/>
    </location>
</feature>
<evidence type="ECO:0000259" key="15">
    <source>
        <dbReference type="Pfam" id="PF24874"/>
    </source>
</evidence>
<feature type="transmembrane region" description="Helical" evidence="10">
    <location>
        <begin position="814"/>
        <end position="836"/>
    </location>
</feature>
<evidence type="ECO:0000256" key="5">
    <source>
        <dbReference type="ARBA" id="ARBA00022692"/>
    </source>
</evidence>
<feature type="transmembrane region" description="Helical" evidence="10">
    <location>
        <begin position="140"/>
        <end position="157"/>
    </location>
</feature>
<feature type="transmembrane region" description="Helical" evidence="10">
    <location>
        <begin position="163"/>
        <end position="179"/>
    </location>
</feature>
<keyword evidence="7" id="KW-0406">Ion transport</keyword>
<feature type="transmembrane region" description="Helical" evidence="10">
    <location>
        <begin position="382"/>
        <end position="403"/>
    </location>
</feature>
<feature type="transmembrane region" description="Helical" evidence="10">
    <location>
        <begin position="1323"/>
        <end position="1348"/>
    </location>
</feature>
<feature type="transmembrane region" description="Helical" evidence="10">
    <location>
        <begin position="540"/>
        <end position="562"/>
    </location>
</feature>
<evidence type="ECO:0000256" key="6">
    <source>
        <dbReference type="ARBA" id="ARBA00022989"/>
    </source>
</evidence>
<dbReference type="OrthoDB" id="303066at2759"/>
<dbReference type="Pfam" id="PF12166">
    <property type="entry name" value="Piezo_cap"/>
    <property type="match status" value="1"/>
</dbReference>
<keyword evidence="6 10" id="KW-1133">Transmembrane helix</keyword>
<feature type="transmembrane region" description="Helical" evidence="10">
    <location>
        <begin position="1848"/>
        <end position="1871"/>
    </location>
</feature>
<dbReference type="InterPro" id="IPR031805">
    <property type="entry name" value="Piezo_TM25-28"/>
</dbReference>
<feature type="transmembrane region" description="Helical" evidence="10">
    <location>
        <begin position="429"/>
        <end position="448"/>
    </location>
</feature>
<feature type="domain" description="Piezo non-specific cation channel cap" evidence="11">
    <location>
        <begin position="1909"/>
        <end position="2198"/>
    </location>
</feature>
<evidence type="ECO:0000256" key="3">
    <source>
        <dbReference type="ARBA" id="ARBA00022448"/>
    </source>
</evidence>
<evidence type="ECO:0000313" key="17">
    <source>
        <dbReference type="Proteomes" id="UP001107558"/>
    </source>
</evidence>
<feature type="transmembrane region" description="Helical" evidence="10">
    <location>
        <begin position="186"/>
        <end position="209"/>
    </location>
</feature>
<feature type="transmembrane region" description="Helical" evidence="10">
    <location>
        <begin position="1738"/>
        <end position="1756"/>
    </location>
</feature>
<dbReference type="PANTHER" id="PTHR47049">
    <property type="entry name" value="PIEZO-TYPE MECHANOSENSITIVE ION CHANNEL HOMOLOG"/>
    <property type="match status" value="1"/>
</dbReference>
<feature type="transmembrane region" description="Helical" evidence="10">
    <location>
        <begin position="1679"/>
        <end position="1698"/>
    </location>
</feature>